<protein>
    <submittedName>
        <fullName evidence="2">SET domain protein</fullName>
    </submittedName>
</protein>
<evidence type="ECO:0000259" key="1">
    <source>
        <dbReference type="PROSITE" id="PS50280"/>
    </source>
</evidence>
<dbReference type="PANTHER" id="PTHR13271">
    <property type="entry name" value="UNCHARACTERIZED PUTATIVE METHYLTRANSFERASE"/>
    <property type="match status" value="1"/>
</dbReference>
<organism evidence="2 3">
    <name type="scientific">Armillaria tabescens</name>
    <name type="common">Ringless honey mushroom</name>
    <name type="synonym">Agaricus tabescens</name>
    <dbReference type="NCBI Taxonomy" id="1929756"/>
    <lineage>
        <taxon>Eukaryota</taxon>
        <taxon>Fungi</taxon>
        <taxon>Dikarya</taxon>
        <taxon>Basidiomycota</taxon>
        <taxon>Agaricomycotina</taxon>
        <taxon>Agaricomycetes</taxon>
        <taxon>Agaricomycetidae</taxon>
        <taxon>Agaricales</taxon>
        <taxon>Marasmiineae</taxon>
        <taxon>Physalacriaceae</taxon>
        <taxon>Desarmillaria</taxon>
    </lineage>
</organism>
<dbReference type="GO" id="GO:0016279">
    <property type="term" value="F:protein-lysine N-methyltransferase activity"/>
    <property type="evidence" value="ECO:0007669"/>
    <property type="project" value="TreeGrafter"/>
</dbReference>
<name>A0AA39NAE6_ARMTA</name>
<dbReference type="PANTHER" id="PTHR13271:SF147">
    <property type="entry name" value="PROTEIN-LYSINE N-METHYLTRANSFERASE EFM1-RELATED"/>
    <property type="match status" value="1"/>
</dbReference>
<sequence>MSDSAVFTAWLKEKGGTFHKSVQYVQVPSGYSILAKETLPADSTIVSCPFDLVITKSIALKALSRLLPTQNLSNWSERQCISSYLCFHQIIDEDHSYIPELAHRPYVNTLPSREKLRTGLHFSPLELEMFRGTNMYGAIVDREKEWRCEWEACRTAVSNVDSRWGDLFTWSVAYFVINARDLFLASATHVSSRAFPSSILSRNPTLQSSPSTEPVLLPGIDSLNHARAQPVSWVVTHDADTENISLVIHTSASAGEELFNNYGAKPNSEFILGYGFSLPNNPDDTIVLKISDKKWEVGREAKGAEQVWDAFLSFVSQNPVPDYEDWLEAAAALDDAVHQLMEQLPAEKGPSARLEMRPEVMAMLHDYIEGQRDILQSLVEFCETKKQLAVEMAKAEGIDLVFDDDD</sequence>
<evidence type="ECO:0000313" key="2">
    <source>
        <dbReference type="EMBL" id="KAK0461929.1"/>
    </source>
</evidence>
<dbReference type="Gene3D" id="3.90.1410.10">
    <property type="entry name" value="set domain protein methyltransferase, domain 1"/>
    <property type="match status" value="1"/>
</dbReference>
<feature type="domain" description="SET" evidence="1">
    <location>
        <begin position="20"/>
        <end position="263"/>
    </location>
</feature>
<reference evidence="2" key="1">
    <citation type="submission" date="2023-06" db="EMBL/GenBank/DDBJ databases">
        <authorList>
            <consortium name="Lawrence Berkeley National Laboratory"/>
            <person name="Ahrendt S."/>
            <person name="Sahu N."/>
            <person name="Indic B."/>
            <person name="Wong-Bajracharya J."/>
            <person name="Merenyi Z."/>
            <person name="Ke H.-M."/>
            <person name="Monk M."/>
            <person name="Kocsube S."/>
            <person name="Drula E."/>
            <person name="Lipzen A."/>
            <person name="Balint B."/>
            <person name="Henrissat B."/>
            <person name="Andreopoulos B."/>
            <person name="Martin F.M."/>
            <person name="Harder C.B."/>
            <person name="Rigling D."/>
            <person name="Ford K.L."/>
            <person name="Foster G.D."/>
            <person name="Pangilinan J."/>
            <person name="Papanicolaou A."/>
            <person name="Barry K."/>
            <person name="LaButti K."/>
            <person name="Viragh M."/>
            <person name="Koriabine M."/>
            <person name="Yan M."/>
            <person name="Riley R."/>
            <person name="Champramary S."/>
            <person name="Plett K.L."/>
            <person name="Tsai I.J."/>
            <person name="Slot J."/>
            <person name="Sipos G."/>
            <person name="Plett J."/>
            <person name="Nagy L.G."/>
            <person name="Grigoriev I.V."/>
        </authorList>
    </citation>
    <scope>NUCLEOTIDE SEQUENCE</scope>
    <source>
        <strain evidence="2">CCBAS 213</strain>
    </source>
</reference>
<dbReference type="SUPFAM" id="SSF82199">
    <property type="entry name" value="SET domain"/>
    <property type="match status" value="1"/>
</dbReference>
<keyword evidence="3" id="KW-1185">Reference proteome</keyword>
<dbReference type="EMBL" id="JAUEPS010000010">
    <property type="protein sequence ID" value="KAK0461929.1"/>
    <property type="molecule type" value="Genomic_DNA"/>
</dbReference>
<dbReference type="PROSITE" id="PS50280">
    <property type="entry name" value="SET"/>
    <property type="match status" value="1"/>
</dbReference>
<comment type="caution">
    <text evidence="2">The sequence shown here is derived from an EMBL/GenBank/DDBJ whole genome shotgun (WGS) entry which is preliminary data.</text>
</comment>
<gene>
    <name evidence="2" type="ORF">EV420DRAFT_1619368</name>
</gene>
<dbReference type="InterPro" id="IPR001214">
    <property type="entry name" value="SET_dom"/>
</dbReference>
<dbReference type="InterPro" id="IPR050600">
    <property type="entry name" value="SETD3_SETD6_MTase"/>
</dbReference>
<dbReference type="GO" id="GO:0005634">
    <property type="term" value="C:nucleus"/>
    <property type="evidence" value="ECO:0007669"/>
    <property type="project" value="TreeGrafter"/>
</dbReference>
<dbReference type="InterPro" id="IPR046341">
    <property type="entry name" value="SET_dom_sf"/>
</dbReference>
<dbReference type="GeneID" id="85359011"/>
<dbReference type="AlphaFoldDB" id="A0AA39NAE6"/>
<accession>A0AA39NAE6</accession>
<dbReference type="RefSeq" id="XP_060333667.1">
    <property type="nucleotide sequence ID" value="XM_060475463.1"/>
</dbReference>
<dbReference type="Proteomes" id="UP001175211">
    <property type="component" value="Unassembled WGS sequence"/>
</dbReference>
<evidence type="ECO:0000313" key="3">
    <source>
        <dbReference type="Proteomes" id="UP001175211"/>
    </source>
</evidence>
<proteinExistence type="predicted"/>